<proteinExistence type="predicted"/>
<reference evidence="7" key="1">
    <citation type="journal article" date="2019" name="Int. J. Syst. Evol. Microbiol.">
        <title>The Global Catalogue of Microorganisms (GCM) 10K type strain sequencing project: providing services to taxonomists for standard genome sequencing and annotation.</title>
        <authorList>
            <consortium name="The Broad Institute Genomics Platform"/>
            <consortium name="The Broad Institute Genome Sequencing Center for Infectious Disease"/>
            <person name="Wu L."/>
            <person name="Ma J."/>
        </authorList>
    </citation>
    <scope>NUCLEOTIDE SEQUENCE [LARGE SCALE GENOMIC DNA]</scope>
    <source>
        <strain evidence="7">JCM 15900</strain>
    </source>
</reference>
<gene>
    <name evidence="6" type="ORF">GCM10009823_06180</name>
</gene>
<organism evidence="6 7">
    <name type="scientific">Brevibacterium salitolerans</name>
    <dbReference type="NCBI Taxonomy" id="1403566"/>
    <lineage>
        <taxon>Bacteria</taxon>
        <taxon>Bacillati</taxon>
        <taxon>Actinomycetota</taxon>
        <taxon>Actinomycetes</taxon>
        <taxon>Micrococcales</taxon>
        <taxon>Brevibacteriaceae</taxon>
        <taxon>Brevibacterium</taxon>
    </lineage>
</organism>
<comment type="caution">
    <text evidence="6">The sequence shown here is derived from an EMBL/GenBank/DDBJ whole genome shotgun (WGS) entry which is preliminary data.</text>
</comment>
<dbReference type="InterPro" id="IPR042216">
    <property type="entry name" value="MitoNEET_CISD"/>
</dbReference>
<evidence type="ECO:0000259" key="5">
    <source>
        <dbReference type="SMART" id="SM00704"/>
    </source>
</evidence>
<sequence>MSGTHTDGGGDPVVITPCPDGPLLVRGDFALAPAPGAAPEAARRNVTALCRCGMTGIPPLCDGSHKLSGFRTPRSEPD</sequence>
<protein>
    <recommendedName>
        <fullName evidence="5">Iron-binding zinc finger CDGSH type domain-containing protein</fullName>
    </recommendedName>
</protein>
<accession>A0ABP5I495</accession>
<dbReference type="EMBL" id="BAAAPZ010000002">
    <property type="protein sequence ID" value="GAA2090028.1"/>
    <property type="molecule type" value="Genomic_DNA"/>
</dbReference>
<dbReference type="Gene3D" id="3.40.5.90">
    <property type="entry name" value="CDGSH iron-sulfur domain, mitoNEET-type"/>
    <property type="match status" value="1"/>
</dbReference>
<keyword evidence="3" id="KW-0408">Iron</keyword>
<keyword evidence="4" id="KW-0411">Iron-sulfur</keyword>
<evidence type="ECO:0000256" key="4">
    <source>
        <dbReference type="ARBA" id="ARBA00023014"/>
    </source>
</evidence>
<dbReference type="SMART" id="SM00704">
    <property type="entry name" value="ZnF_CDGSH"/>
    <property type="match status" value="1"/>
</dbReference>
<evidence type="ECO:0000256" key="3">
    <source>
        <dbReference type="ARBA" id="ARBA00023004"/>
    </source>
</evidence>
<name>A0ABP5I495_9MICO</name>
<dbReference type="InterPro" id="IPR018967">
    <property type="entry name" value="FeS-contain_CDGSH-typ"/>
</dbReference>
<keyword evidence="7" id="KW-1185">Reference proteome</keyword>
<evidence type="ECO:0000313" key="7">
    <source>
        <dbReference type="Proteomes" id="UP001500984"/>
    </source>
</evidence>
<feature type="domain" description="Iron-binding zinc finger CDGSH type" evidence="5">
    <location>
        <begin position="37"/>
        <end position="71"/>
    </location>
</feature>
<dbReference type="Proteomes" id="UP001500984">
    <property type="component" value="Unassembled WGS sequence"/>
</dbReference>
<evidence type="ECO:0000313" key="6">
    <source>
        <dbReference type="EMBL" id="GAA2090028.1"/>
    </source>
</evidence>
<keyword evidence="2" id="KW-0479">Metal-binding</keyword>
<keyword evidence="1" id="KW-0001">2Fe-2S</keyword>
<evidence type="ECO:0000256" key="1">
    <source>
        <dbReference type="ARBA" id="ARBA00022714"/>
    </source>
</evidence>
<dbReference type="Pfam" id="PF09360">
    <property type="entry name" value="zf-CDGSH"/>
    <property type="match status" value="1"/>
</dbReference>
<evidence type="ECO:0000256" key="2">
    <source>
        <dbReference type="ARBA" id="ARBA00022723"/>
    </source>
</evidence>
<dbReference type="RefSeq" id="WP_291797683.1">
    <property type="nucleotide sequence ID" value="NZ_BAAAPZ010000002.1"/>
</dbReference>